<keyword evidence="3" id="KW-1185">Reference proteome</keyword>
<dbReference type="EMBL" id="VWZW01003538">
    <property type="protein sequence ID" value="NXH85029.1"/>
    <property type="molecule type" value="Genomic_DNA"/>
</dbReference>
<dbReference type="GO" id="GO:0034472">
    <property type="term" value="P:snRNA 3'-end processing"/>
    <property type="evidence" value="ECO:0007669"/>
    <property type="project" value="TreeGrafter"/>
</dbReference>
<dbReference type="PANTHER" id="PTHR31697">
    <property type="entry name" value="INTEGRATOR COMPLEX SUBUNIT 5"/>
    <property type="match status" value="1"/>
</dbReference>
<dbReference type="GO" id="GO:0032039">
    <property type="term" value="C:integrator complex"/>
    <property type="evidence" value="ECO:0007669"/>
    <property type="project" value="InterPro"/>
</dbReference>
<evidence type="ECO:0000313" key="2">
    <source>
        <dbReference type="EMBL" id="NXH85029.1"/>
    </source>
</evidence>
<evidence type="ECO:0000259" key="1">
    <source>
        <dbReference type="Pfam" id="PF14838"/>
    </source>
</evidence>
<gene>
    <name evidence="2" type="primary">Ints5_0</name>
    <name evidence="2" type="ORF">EDOCOE_R15258</name>
</gene>
<proteinExistence type="predicted"/>
<dbReference type="AlphaFoldDB" id="A0A7K9ND65"/>
<dbReference type="InterPro" id="IPR040316">
    <property type="entry name" value="INTS5"/>
</dbReference>
<reference evidence="2 3" key="1">
    <citation type="submission" date="2019-09" db="EMBL/GenBank/DDBJ databases">
        <title>Bird 10,000 Genomes (B10K) Project - Family phase.</title>
        <authorList>
            <person name="Zhang G."/>
        </authorList>
    </citation>
    <scope>NUCLEOTIDE SEQUENCE [LARGE SCALE GENOMIC DNA]</scope>
    <source>
        <strain evidence="2">B10K-DU-001-25</strain>
        <tissue evidence="2">Muscle</tissue>
    </source>
</reference>
<dbReference type="Pfam" id="PF14838">
    <property type="entry name" value="INTS5_C"/>
    <property type="match status" value="2"/>
</dbReference>
<feature type="domain" description="Integrator complex subunit 5 C-terminal" evidence="1">
    <location>
        <begin position="56"/>
        <end position="99"/>
    </location>
</feature>
<feature type="non-terminal residue" evidence="2">
    <location>
        <position position="1"/>
    </location>
</feature>
<accession>A0A7K9ND65</accession>
<comment type="caution">
    <text evidence="2">The sequence shown here is derived from an EMBL/GenBank/DDBJ whole genome shotgun (WGS) entry which is preliminary data.</text>
</comment>
<organism evidence="2 3">
    <name type="scientific">Edolisoma coerulescens</name>
    <dbReference type="NCBI Taxonomy" id="2585810"/>
    <lineage>
        <taxon>Eukaryota</taxon>
        <taxon>Metazoa</taxon>
        <taxon>Chordata</taxon>
        <taxon>Craniata</taxon>
        <taxon>Vertebrata</taxon>
        <taxon>Euteleostomi</taxon>
        <taxon>Archelosauria</taxon>
        <taxon>Archosauria</taxon>
        <taxon>Dinosauria</taxon>
        <taxon>Saurischia</taxon>
        <taxon>Theropoda</taxon>
        <taxon>Coelurosauria</taxon>
        <taxon>Aves</taxon>
        <taxon>Neognathae</taxon>
        <taxon>Neoaves</taxon>
        <taxon>Telluraves</taxon>
        <taxon>Australaves</taxon>
        <taxon>Passeriformes</taxon>
        <taxon>Corvoidea</taxon>
        <taxon>Campephagidae</taxon>
        <taxon>Edolisoma</taxon>
    </lineage>
</organism>
<evidence type="ECO:0000313" key="3">
    <source>
        <dbReference type="Proteomes" id="UP000526889"/>
    </source>
</evidence>
<protein>
    <submittedName>
        <fullName evidence="2">INT5 protein</fullName>
    </submittedName>
</protein>
<name>A0A7K9ND65_9CORV</name>
<feature type="non-terminal residue" evidence="2">
    <location>
        <position position="100"/>
    </location>
</feature>
<dbReference type="Proteomes" id="UP000526889">
    <property type="component" value="Unassembled WGS sequence"/>
</dbReference>
<sequence>LLDTNQRFTAGLNTSGGVWSVFHAGVIGRGLKPAAGSGQRAAEELSRNTQTFLSLAAKAVAAALVEAVCPEAAGAELAWPPEELARATVERDLRILRRFR</sequence>
<dbReference type="PANTHER" id="PTHR31697:SF2">
    <property type="entry name" value="INTEGRATOR COMPLEX SUBUNIT 5"/>
    <property type="match status" value="1"/>
</dbReference>
<feature type="domain" description="Integrator complex subunit 5 C-terminal" evidence="1">
    <location>
        <begin position="1"/>
        <end position="55"/>
    </location>
</feature>
<dbReference type="InterPro" id="IPR029444">
    <property type="entry name" value="INTS5_C"/>
</dbReference>